<gene>
    <name evidence="1" type="ORF">ABVK25_004615</name>
</gene>
<dbReference type="EMBL" id="JBHFEH010000012">
    <property type="protein sequence ID" value="KAL2055277.1"/>
    <property type="molecule type" value="Genomic_DNA"/>
</dbReference>
<accession>A0ABR4BCW2</accession>
<protein>
    <submittedName>
        <fullName evidence="1">Uncharacterized protein</fullName>
    </submittedName>
</protein>
<name>A0ABR4BCW2_9LECA</name>
<evidence type="ECO:0000313" key="2">
    <source>
        <dbReference type="Proteomes" id="UP001590951"/>
    </source>
</evidence>
<reference evidence="1 2" key="1">
    <citation type="submission" date="2024-09" db="EMBL/GenBank/DDBJ databases">
        <title>Rethinking Asexuality: The Enigmatic Case of Functional Sexual Genes in Lepraria (Stereocaulaceae).</title>
        <authorList>
            <person name="Doellman M."/>
            <person name="Sun Y."/>
            <person name="Barcenas-Pena A."/>
            <person name="Lumbsch H.T."/>
            <person name="Grewe F."/>
        </authorList>
    </citation>
    <scope>NUCLEOTIDE SEQUENCE [LARGE SCALE GENOMIC DNA]</scope>
    <source>
        <strain evidence="1 2">Grewe 0041</strain>
    </source>
</reference>
<sequence>MDTTFPILAEILPGFEREPLGWEPLVRKLVRKGADLHARVTRRKVAHERLPRNTYSTSLDELFRLTSTPFEARAAADSWLRLLASQGQDVKTYLEKEMDLRVMDGYFAGPCYALPGFSQSRILRFDLGKCPSVWWDWCIDLSASASELLREFDHIVMLDPGQILF</sequence>
<dbReference type="Proteomes" id="UP001590951">
    <property type="component" value="Unassembled WGS sequence"/>
</dbReference>
<organism evidence="1 2">
    <name type="scientific">Lepraria finkii</name>
    <dbReference type="NCBI Taxonomy" id="1340010"/>
    <lineage>
        <taxon>Eukaryota</taxon>
        <taxon>Fungi</taxon>
        <taxon>Dikarya</taxon>
        <taxon>Ascomycota</taxon>
        <taxon>Pezizomycotina</taxon>
        <taxon>Lecanoromycetes</taxon>
        <taxon>OSLEUM clade</taxon>
        <taxon>Lecanoromycetidae</taxon>
        <taxon>Lecanorales</taxon>
        <taxon>Lecanorineae</taxon>
        <taxon>Stereocaulaceae</taxon>
        <taxon>Lepraria</taxon>
    </lineage>
</organism>
<keyword evidence="2" id="KW-1185">Reference proteome</keyword>
<proteinExistence type="predicted"/>
<comment type="caution">
    <text evidence="1">The sequence shown here is derived from an EMBL/GenBank/DDBJ whole genome shotgun (WGS) entry which is preliminary data.</text>
</comment>
<evidence type="ECO:0000313" key="1">
    <source>
        <dbReference type="EMBL" id="KAL2055277.1"/>
    </source>
</evidence>